<evidence type="ECO:0000256" key="2">
    <source>
        <dbReference type="ARBA" id="ARBA00022598"/>
    </source>
</evidence>
<comment type="similarity">
    <text evidence="1">Belongs to the ATP-dependent AMP-binding enzyme family.</text>
</comment>
<evidence type="ECO:0000256" key="1">
    <source>
        <dbReference type="ARBA" id="ARBA00006432"/>
    </source>
</evidence>
<dbReference type="Pfam" id="PF00501">
    <property type="entry name" value="AMP-binding"/>
    <property type="match status" value="1"/>
</dbReference>
<sequence length="320" mass="35762">MLAFVRGAARQTFSAASARSPRAHSRIQSFSSLIGDCLENSVQKIPHKEALRSIKQDIRWSYKELNKFVDELAHGFKDFQLEANDVIAIWLSNSAENLVIQFAAAKIGVTLAVIDPLISSPEELEHVLHDSKARTLIFEPFIAGRNQTKIVEAIFPELQTYVQRQEIFRPKRFRHLHSVISTGAEEEEGIIPFHGIFVNSPEPHIMDFAKRKVNEQTPYLISYTKSEKGLPQKSEVLTQGEAFKQAQHIIKTMNVSIDDKILLEDLDKGHSFAPIAAACQSSLLVIPASEPSQEARDLALKVEPCTITARGATSLQRIKA</sequence>
<evidence type="ECO:0000313" key="5">
    <source>
        <dbReference type="Proteomes" id="UP000053237"/>
    </source>
</evidence>
<dbReference type="PANTHER" id="PTHR43201:SF5">
    <property type="entry name" value="MEDIUM-CHAIN ACYL-COA LIGASE ACSF2, MITOCHONDRIAL"/>
    <property type="match status" value="1"/>
</dbReference>
<dbReference type="InParanoid" id="A0A024G6N8"/>
<proteinExistence type="inferred from homology"/>
<dbReference type="GO" id="GO:0031956">
    <property type="term" value="F:medium-chain fatty acid-CoA ligase activity"/>
    <property type="evidence" value="ECO:0007669"/>
    <property type="project" value="TreeGrafter"/>
</dbReference>
<dbReference type="AlphaFoldDB" id="A0A024G6N8"/>
<evidence type="ECO:0000259" key="3">
    <source>
        <dbReference type="Pfam" id="PF00501"/>
    </source>
</evidence>
<protein>
    <recommendedName>
        <fullName evidence="3">AMP-dependent synthetase/ligase domain-containing protein</fullName>
    </recommendedName>
</protein>
<accession>A0A024G6N8</accession>
<gene>
    <name evidence="4" type="ORF">BN9_031170</name>
</gene>
<name>A0A024G6N8_9STRA</name>
<dbReference type="SUPFAM" id="SSF56801">
    <property type="entry name" value="Acetyl-CoA synthetase-like"/>
    <property type="match status" value="1"/>
</dbReference>
<reference evidence="4 5" key="1">
    <citation type="submission" date="2012-05" db="EMBL/GenBank/DDBJ databases">
        <title>Recombination and specialization in a pathogen metapopulation.</title>
        <authorList>
            <person name="Gardiner A."/>
            <person name="Kemen E."/>
            <person name="Schultz-Larsen T."/>
            <person name="MacLean D."/>
            <person name="Van Oosterhout C."/>
            <person name="Jones J.D.G."/>
        </authorList>
    </citation>
    <scope>NUCLEOTIDE SEQUENCE [LARGE SCALE GENOMIC DNA]</scope>
    <source>
        <strain evidence="4 5">Ac Nc2</strain>
    </source>
</reference>
<feature type="domain" description="AMP-dependent synthetase/ligase" evidence="3">
    <location>
        <begin position="39"/>
        <end position="224"/>
    </location>
</feature>
<evidence type="ECO:0000313" key="4">
    <source>
        <dbReference type="EMBL" id="CCI42333.1"/>
    </source>
</evidence>
<dbReference type="InterPro" id="IPR042099">
    <property type="entry name" value="ANL_N_sf"/>
</dbReference>
<dbReference type="Proteomes" id="UP000053237">
    <property type="component" value="Unassembled WGS sequence"/>
</dbReference>
<dbReference type="EMBL" id="CAIX01000032">
    <property type="protein sequence ID" value="CCI42333.1"/>
    <property type="molecule type" value="Genomic_DNA"/>
</dbReference>
<dbReference type="GO" id="GO:0006631">
    <property type="term" value="P:fatty acid metabolic process"/>
    <property type="evidence" value="ECO:0007669"/>
    <property type="project" value="TreeGrafter"/>
</dbReference>
<dbReference type="Gene3D" id="3.40.50.12780">
    <property type="entry name" value="N-terminal domain of ligase-like"/>
    <property type="match status" value="1"/>
</dbReference>
<keyword evidence="5" id="KW-1185">Reference proteome</keyword>
<dbReference type="OrthoDB" id="10253115at2759"/>
<dbReference type="InterPro" id="IPR000873">
    <property type="entry name" value="AMP-dep_synth/lig_dom"/>
</dbReference>
<dbReference type="STRING" id="65357.A0A024G6N8"/>
<dbReference type="PANTHER" id="PTHR43201">
    <property type="entry name" value="ACYL-COA SYNTHETASE"/>
    <property type="match status" value="1"/>
</dbReference>
<comment type="caution">
    <text evidence="4">The sequence shown here is derived from an EMBL/GenBank/DDBJ whole genome shotgun (WGS) entry which is preliminary data.</text>
</comment>
<keyword evidence="2" id="KW-0436">Ligase</keyword>
<organism evidence="4 5">
    <name type="scientific">Albugo candida</name>
    <dbReference type="NCBI Taxonomy" id="65357"/>
    <lineage>
        <taxon>Eukaryota</taxon>
        <taxon>Sar</taxon>
        <taxon>Stramenopiles</taxon>
        <taxon>Oomycota</taxon>
        <taxon>Peronosporomycetes</taxon>
        <taxon>Albuginales</taxon>
        <taxon>Albuginaceae</taxon>
        <taxon>Albugo</taxon>
    </lineage>
</organism>